<evidence type="ECO:0000256" key="1">
    <source>
        <dbReference type="SAM" id="Phobius"/>
    </source>
</evidence>
<keyword evidence="1" id="KW-0812">Transmembrane</keyword>
<feature type="transmembrane region" description="Helical" evidence="1">
    <location>
        <begin position="174"/>
        <end position="196"/>
    </location>
</feature>
<proteinExistence type="predicted"/>
<organism evidence="2 3">
    <name type="scientific">Providencia zhijiangensis</name>
    <dbReference type="NCBI Taxonomy" id="3053982"/>
    <lineage>
        <taxon>Bacteria</taxon>
        <taxon>Pseudomonadati</taxon>
        <taxon>Pseudomonadota</taxon>
        <taxon>Gammaproteobacteria</taxon>
        <taxon>Enterobacterales</taxon>
        <taxon>Morganellaceae</taxon>
        <taxon>Providencia</taxon>
    </lineage>
</organism>
<accession>A0ABZ0N4H9</accession>
<protein>
    <submittedName>
        <fullName evidence="2">Uncharacterized protein</fullName>
    </submittedName>
</protein>
<evidence type="ECO:0000313" key="3">
    <source>
        <dbReference type="Proteomes" id="UP001302443"/>
    </source>
</evidence>
<gene>
    <name evidence="2" type="ORF">QS795_005860</name>
</gene>
<feature type="transmembrane region" description="Helical" evidence="1">
    <location>
        <begin position="14"/>
        <end position="35"/>
    </location>
</feature>
<name>A0ABZ0N4H9_9GAMM</name>
<dbReference type="EMBL" id="CP135990">
    <property type="protein sequence ID" value="WPA93294.1"/>
    <property type="molecule type" value="Genomic_DNA"/>
</dbReference>
<keyword evidence="3" id="KW-1185">Reference proteome</keyword>
<keyword evidence="1" id="KW-1133">Transmembrane helix</keyword>
<reference evidence="2 3" key="1">
    <citation type="submission" date="2023-09" db="EMBL/GenBank/DDBJ databases">
        <title>Genomic Revisitation and Reclassification of the Genus Providencia.</title>
        <authorList>
            <person name="Dong X."/>
        </authorList>
    </citation>
    <scope>NUCLEOTIDE SEQUENCE [LARGE SCALE GENOMIC DNA]</scope>
    <source>
        <strain evidence="2 3">D4759</strain>
    </source>
</reference>
<evidence type="ECO:0000313" key="2">
    <source>
        <dbReference type="EMBL" id="WPA93294.1"/>
    </source>
</evidence>
<sequence length="204" mass="23431">MIQWIKESLKFSDLLIQITAILGILATLRAAYITLRSKNINEQRIIWREHIRKLALIVAGNGSIKSKQDALNELSTRLNPCDMFDKQILEKAHILAANKNGSHKDKNEFINLVSLLLKHDWERCKREAEFIPWCYEVVIMDRNKKETLTLTENTTLIEVRLKLRVMLLCGVCKNIILASVICILITIALACILWILNTLGSYTM</sequence>
<keyword evidence="1" id="KW-0472">Membrane</keyword>
<dbReference type="RefSeq" id="WP_286269184.1">
    <property type="nucleotide sequence ID" value="NZ_CP135990.1"/>
</dbReference>
<dbReference type="Proteomes" id="UP001302443">
    <property type="component" value="Chromosome"/>
</dbReference>